<accession>A0A1G9X8N3</accession>
<evidence type="ECO:0008006" key="5">
    <source>
        <dbReference type="Google" id="ProtNLM"/>
    </source>
</evidence>
<feature type="region of interest" description="Disordered" evidence="1">
    <location>
        <begin position="29"/>
        <end position="53"/>
    </location>
</feature>
<keyword evidence="4" id="KW-1185">Reference proteome</keyword>
<dbReference type="SUPFAM" id="SSF51126">
    <property type="entry name" value="Pectin lyase-like"/>
    <property type="match status" value="1"/>
</dbReference>
<evidence type="ECO:0000256" key="1">
    <source>
        <dbReference type="SAM" id="MobiDB-lite"/>
    </source>
</evidence>
<evidence type="ECO:0000256" key="2">
    <source>
        <dbReference type="SAM" id="SignalP"/>
    </source>
</evidence>
<dbReference type="InterPro" id="IPR011050">
    <property type="entry name" value="Pectin_lyase_fold/virulence"/>
</dbReference>
<gene>
    <name evidence="3" type="ORF">SAMN04488502_10911</name>
</gene>
<sequence>MVAISKLLKVILICLVALGGSTGASAQGGFGPPGLGNLPPQGQSAPPQGKPVQPQERLKAALGILVIDNVISRDQAVRVLEYFNKPEAASPVKKVLSLLVSDHVITKEQASKIKKALEQSGFQGPPANGGSITTASAVYTQNGKTAVKTGQTIIAAKDNQSAVKVSNGGSLTLSKSAITTSGSSSSDDDSNFYGLNAAVLAESFSTIKIADSTIRTSGNGANAVFATGFGSVIHVDKVKIETTADSSRGLDATLKGTVTADHVEISTAGTHSAAIATDRGNGTVTVTGGTMRTTGIDSPGIYSTGDITVTGAALTATGSEAAVVEGKNSITLQNTTLSGAKKRGVMMYQSFSGDAEVGLAHFTMEGGSLTAHSGPLFYITNTEATISLTGADLTSQSGILLEAGAGNWGTAGQNGAGVELSGNRQILKGNIICDNSSTVKVLLNNHTTLNGAVNQDNTARKAALSLDSSSNWQVTGTSYITSLSNEDQTLSNIRDNGFTIYYDAKDSSNDWLAGQTYILQDGGKLTPMN</sequence>
<proteinExistence type="predicted"/>
<feature type="chain" id="PRO_5011609636" description="Adhesin HecA family 20-residue repeat-containing protein" evidence="2">
    <location>
        <begin position="27"/>
        <end position="529"/>
    </location>
</feature>
<dbReference type="InterPro" id="IPR012332">
    <property type="entry name" value="Autotransporter_pectin_lyase_C"/>
</dbReference>
<dbReference type="Proteomes" id="UP000214880">
    <property type="component" value="Unassembled WGS sequence"/>
</dbReference>
<dbReference type="RefSeq" id="WP_092074381.1">
    <property type="nucleotide sequence ID" value="NZ_FNHB01000009.1"/>
</dbReference>
<dbReference type="Gene3D" id="2.160.20.20">
    <property type="match status" value="1"/>
</dbReference>
<feature type="signal peptide" evidence="2">
    <location>
        <begin position="1"/>
        <end position="26"/>
    </location>
</feature>
<evidence type="ECO:0000313" key="4">
    <source>
        <dbReference type="Proteomes" id="UP000214880"/>
    </source>
</evidence>
<dbReference type="AlphaFoldDB" id="A0A1G9X8N3"/>
<name>A0A1G9X8N3_9FIRM</name>
<evidence type="ECO:0000313" key="3">
    <source>
        <dbReference type="EMBL" id="SDM92683.1"/>
    </source>
</evidence>
<organism evidence="3 4">
    <name type="scientific">Dendrosporobacter quercicolus</name>
    <dbReference type="NCBI Taxonomy" id="146817"/>
    <lineage>
        <taxon>Bacteria</taxon>
        <taxon>Bacillati</taxon>
        <taxon>Bacillota</taxon>
        <taxon>Negativicutes</taxon>
        <taxon>Selenomonadales</taxon>
        <taxon>Sporomusaceae</taxon>
        <taxon>Dendrosporobacter</taxon>
    </lineage>
</organism>
<reference evidence="3 4" key="1">
    <citation type="submission" date="2016-10" db="EMBL/GenBank/DDBJ databases">
        <authorList>
            <person name="de Groot N.N."/>
        </authorList>
    </citation>
    <scope>NUCLEOTIDE SEQUENCE [LARGE SCALE GENOMIC DNA]</scope>
    <source>
        <strain evidence="3 4">DSM 1736</strain>
    </source>
</reference>
<keyword evidence="2" id="KW-0732">Signal</keyword>
<dbReference type="EMBL" id="FNHB01000009">
    <property type="protein sequence ID" value="SDM92683.1"/>
    <property type="molecule type" value="Genomic_DNA"/>
</dbReference>
<dbReference type="STRING" id="146817.SAMN04488502_10911"/>
<protein>
    <recommendedName>
        <fullName evidence="5">Adhesin HecA family 20-residue repeat-containing protein</fullName>
    </recommendedName>
</protein>